<sequence length="89" mass="10524">MTGAYNNFFRMFDRTPNATRTLRHQEQQTPAALKPLEGLALSREAPKDAYQRGQPDFTKKIPHAWHPTEKHHRHRRHQQPVHLPDKLQL</sequence>
<reference evidence="2" key="1">
    <citation type="submission" date="2022-08" db="EMBL/GenBank/DDBJ databases">
        <title>Genome sequencing of akame (Lates japonicus).</title>
        <authorList>
            <person name="Hashiguchi Y."/>
            <person name="Takahashi H."/>
        </authorList>
    </citation>
    <scope>NUCLEOTIDE SEQUENCE</scope>
    <source>
        <strain evidence="2">Kochi</strain>
    </source>
</reference>
<accession>A0AAD3MCW2</accession>
<evidence type="ECO:0000313" key="3">
    <source>
        <dbReference type="Proteomes" id="UP001279410"/>
    </source>
</evidence>
<comment type="caution">
    <text evidence="2">The sequence shown here is derived from an EMBL/GenBank/DDBJ whole genome shotgun (WGS) entry which is preliminary data.</text>
</comment>
<evidence type="ECO:0000256" key="1">
    <source>
        <dbReference type="SAM" id="MobiDB-lite"/>
    </source>
</evidence>
<proteinExistence type="predicted"/>
<dbReference type="Proteomes" id="UP001279410">
    <property type="component" value="Unassembled WGS sequence"/>
</dbReference>
<gene>
    <name evidence="2" type="ORF">AKAME5_002809900</name>
</gene>
<organism evidence="2 3">
    <name type="scientific">Lates japonicus</name>
    <name type="common">Japanese lates</name>
    <dbReference type="NCBI Taxonomy" id="270547"/>
    <lineage>
        <taxon>Eukaryota</taxon>
        <taxon>Metazoa</taxon>
        <taxon>Chordata</taxon>
        <taxon>Craniata</taxon>
        <taxon>Vertebrata</taxon>
        <taxon>Euteleostomi</taxon>
        <taxon>Actinopterygii</taxon>
        <taxon>Neopterygii</taxon>
        <taxon>Teleostei</taxon>
        <taxon>Neoteleostei</taxon>
        <taxon>Acanthomorphata</taxon>
        <taxon>Carangaria</taxon>
        <taxon>Carangaria incertae sedis</taxon>
        <taxon>Centropomidae</taxon>
        <taxon>Lates</taxon>
    </lineage>
</organism>
<evidence type="ECO:0000313" key="2">
    <source>
        <dbReference type="EMBL" id="GLD51396.1"/>
    </source>
</evidence>
<dbReference type="EMBL" id="BRZM01003663">
    <property type="protein sequence ID" value="GLD51396.1"/>
    <property type="molecule type" value="Genomic_DNA"/>
</dbReference>
<feature type="region of interest" description="Disordered" evidence="1">
    <location>
        <begin position="23"/>
        <end position="89"/>
    </location>
</feature>
<dbReference type="AlphaFoldDB" id="A0AAD3MCW2"/>
<protein>
    <submittedName>
        <fullName evidence="2">Serine/threonine-protein phosphatase 2A 55 kDa regulatory subunit B beta isoform isoform X1</fullName>
    </submittedName>
</protein>
<keyword evidence="3" id="KW-1185">Reference proteome</keyword>
<feature type="compositionally biased region" description="Basic residues" evidence="1">
    <location>
        <begin position="69"/>
        <end position="79"/>
    </location>
</feature>
<name>A0AAD3MCW2_LATJO</name>